<evidence type="ECO:0000313" key="3">
    <source>
        <dbReference type="Proteomes" id="UP000692954"/>
    </source>
</evidence>
<comment type="caution">
    <text evidence="2">The sequence shown here is derived from an EMBL/GenBank/DDBJ whole genome shotgun (WGS) entry which is preliminary data.</text>
</comment>
<proteinExistence type="predicted"/>
<keyword evidence="3" id="KW-1185">Reference proteome</keyword>
<reference evidence="2" key="1">
    <citation type="submission" date="2021-01" db="EMBL/GenBank/DDBJ databases">
        <authorList>
            <consortium name="Genoscope - CEA"/>
            <person name="William W."/>
        </authorList>
    </citation>
    <scope>NUCLEOTIDE SEQUENCE</scope>
</reference>
<dbReference type="Proteomes" id="UP000692954">
    <property type="component" value="Unassembled WGS sequence"/>
</dbReference>
<evidence type="ECO:0000313" key="2">
    <source>
        <dbReference type="EMBL" id="CAD8131396.1"/>
    </source>
</evidence>
<name>A0A8S1RTT5_9CILI</name>
<dbReference type="EMBL" id="CAJJDN010000556">
    <property type="protein sequence ID" value="CAD8131396.1"/>
    <property type="molecule type" value="Genomic_DNA"/>
</dbReference>
<accession>A0A8S1RTT5</accession>
<dbReference type="AlphaFoldDB" id="A0A8S1RTT5"/>
<gene>
    <name evidence="1" type="ORF">PSON_ATCC_30995.1.T1250163</name>
    <name evidence="2" type="ORF">PSON_ATCC_30995.1.T5560001</name>
</gene>
<dbReference type="EMBL" id="CAJJDN010000125">
    <property type="protein sequence ID" value="CAD8120346.1"/>
    <property type="molecule type" value="Genomic_DNA"/>
</dbReference>
<evidence type="ECO:0000313" key="1">
    <source>
        <dbReference type="EMBL" id="CAD8120346.1"/>
    </source>
</evidence>
<protein>
    <submittedName>
        <fullName evidence="2">Uncharacterized protein</fullName>
    </submittedName>
</protein>
<organism evidence="2 3">
    <name type="scientific">Paramecium sonneborni</name>
    <dbReference type="NCBI Taxonomy" id="65129"/>
    <lineage>
        <taxon>Eukaryota</taxon>
        <taxon>Sar</taxon>
        <taxon>Alveolata</taxon>
        <taxon>Ciliophora</taxon>
        <taxon>Intramacronucleata</taxon>
        <taxon>Oligohymenophorea</taxon>
        <taxon>Peniculida</taxon>
        <taxon>Parameciidae</taxon>
        <taxon>Paramecium</taxon>
    </lineage>
</organism>
<sequence>MIAKFQELQEKKAYIPDQVQINTRRHPIANILLFDH</sequence>